<dbReference type="EMBL" id="CP171854">
    <property type="protein sequence ID" value="XKM43533.1"/>
    <property type="molecule type" value="Genomic_DNA"/>
</dbReference>
<evidence type="ECO:0000313" key="1">
    <source>
        <dbReference type="EMBL" id="XKM43533.1"/>
    </source>
</evidence>
<geneLocation type="plasmid" evidence="1 2">
    <name>unnamed1</name>
</geneLocation>
<keyword evidence="1" id="KW-0614">Plasmid</keyword>
<evidence type="ECO:0000313" key="2">
    <source>
        <dbReference type="Proteomes" id="UP000078465"/>
    </source>
</evidence>
<organism evidence="1 2">
    <name type="scientific">Rhizobium ruizarguesonis</name>
    <dbReference type="NCBI Taxonomy" id="2081791"/>
    <lineage>
        <taxon>Bacteria</taxon>
        <taxon>Pseudomonadati</taxon>
        <taxon>Pseudomonadota</taxon>
        <taxon>Alphaproteobacteria</taxon>
        <taxon>Hyphomicrobiales</taxon>
        <taxon>Rhizobiaceae</taxon>
        <taxon>Rhizobium/Agrobacterium group</taxon>
        <taxon>Rhizobium</taxon>
    </lineage>
</organism>
<reference evidence="1" key="1">
    <citation type="submission" date="2024-10" db="EMBL/GenBank/DDBJ databases">
        <title>Strain of Rhizobium-related bacteria isolated fromm roots of Vavilovia formosa.</title>
        <authorList>
            <person name="Kimeklis A."/>
            <person name="Afonin A."/>
        </authorList>
    </citation>
    <scope>NUCLEOTIDE SEQUENCE</scope>
    <source>
        <strain evidence="1">Vaf-46</strain>
    </source>
</reference>
<protein>
    <submittedName>
        <fullName evidence="1">ATP-binding protein</fullName>
    </submittedName>
</protein>
<accession>A0ACD5EWP2</accession>
<name>A0ACD5EWP2_9HYPH</name>
<proteinExistence type="predicted"/>
<sequence length="918" mass="99182">MTCESKVSHDGVSQALSKQKAYQFGDFRLLPEAQALLHKGQSVALGGREFDILTLLVARAGEVVSKADLFSHVWPDYIVHDHNLKVNVGNLRRSLAELDPSAEYIATIAGRGYKFVAAVENDCPAAARHIASTTSHHTAPPQVRQLLGRDDAIRQISGEIDQPGYVTIVGPGGAGKTSLAVTVAQQFCGEEKAIAFVDLSTVTDPRFVVPAIASALGISLGLDDPIAGVIDVLRSNKLLLIIDNCEHVIAMAATIVERISAEVPGARILVTSREPLRTRHEQIHFLSGLAYPDQTTALSTTDAMQFPAIQLFISKARGAGVSEPTEDYVRSVVSICARLDGLALAIELAAGTASVLAPSSLEGLFKDGFDAMGRGARDAPLRHQSLEATLDWSYRLLPDREAILLGLLSVFSGRFSADDAEAMYSAGALEPMAGRDALSQLVAKSLLSAQHDGATMHYRMAESTGTYAARRLFGSPYREKAKRQFAIRIRDKLQIAEREWFSQTSREWLGKYRSQIDDVRAAIGWAFDPAGDAELGVELVVGALPLWQELSAFREMLAAIDTASANSAALSALAPLGRAKLSTAQAWAMTLARQMHPQTSDAWRESIFHASGSRDAEFQIRSVCGQAVFLAYSGRPRNALRSMNEFAAAKGLDWAAAPDGKRLLAHIKIYAGELESASHHLHTLMNDWGNLEEGHGLSRFQVDLPVAIRLSQAFLSWLQGDPERASSLAGSAVARAADLDHMISLGNAISLAALPIAFVEGDLETASRLQRQLADVSRRESVGIYEGTATFFAGAIRSARGDNAGFTLMQDSITGLLRGGWRARVPFYRSLMAEAHIAAGEIQLAEDSLRAVLGEVGIREERWWHPDLWRVAGMIEAGNARPHQAKRYFQKSLDSAIAMGAGAATKRTQLAMAAADVR</sequence>
<gene>
    <name evidence="1" type="ORF">A4U53_038770</name>
</gene>
<keyword evidence="1" id="KW-0067">ATP-binding</keyword>
<keyword evidence="1" id="KW-0547">Nucleotide-binding</keyword>
<dbReference type="Proteomes" id="UP000078465">
    <property type="component" value="Plasmid unnamed1"/>
</dbReference>